<dbReference type="EC" id="3.1.1.-" evidence="3"/>
<evidence type="ECO:0000256" key="4">
    <source>
        <dbReference type="SAM" id="MobiDB-lite"/>
    </source>
</evidence>
<dbReference type="AlphaFoldDB" id="A0A9X4QRE7"/>
<name>A0A9X4QRE7_9BACL</name>
<feature type="domain" description="Carboxylesterase type B" evidence="5">
    <location>
        <begin position="4"/>
        <end position="317"/>
    </location>
</feature>
<dbReference type="InterPro" id="IPR019826">
    <property type="entry name" value="Carboxylesterase_B_AS"/>
</dbReference>
<dbReference type="PROSITE" id="PS00122">
    <property type="entry name" value="CARBOXYLESTERASE_B_1"/>
    <property type="match status" value="1"/>
</dbReference>
<evidence type="ECO:0000256" key="2">
    <source>
        <dbReference type="ARBA" id="ARBA00022801"/>
    </source>
</evidence>
<reference evidence="6 7" key="1">
    <citation type="submission" date="2022-10" db="EMBL/GenBank/DDBJ databases">
        <title>Comparative genomic analysis of Cohnella hashimotonis sp. nov., isolated from the International Space Station.</title>
        <authorList>
            <person name="Simpson A."/>
            <person name="Venkateswaran K."/>
        </authorList>
    </citation>
    <scope>NUCLEOTIDE SEQUENCE [LARGE SCALE GENOMIC DNA]</scope>
    <source>
        <strain evidence="6 7">DSM 18997</strain>
    </source>
</reference>
<evidence type="ECO:0000259" key="5">
    <source>
        <dbReference type="Pfam" id="PF00135"/>
    </source>
</evidence>
<keyword evidence="2 3" id="KW-0378">Hydrolase</keyword>
<accession>A0A9X4QRE7</accession>
<comment type="similarity">
    <text evidence="1 3">Belongs to the type-B carboxylesterase/lipase family.</text>
</comment>
<evidence type="ECO:0000313" key="6">
    <source>
        <dbReference type="EMBL" id="MDG0794795.1"/>
    </source>
</evidence>
<evidence type="ECO:0000313" key="7">
    <source>
        <dbReference type="Proteomes" id="UP001153387"/>
    </source>
</evidence>
<sequence>MDDLRIKTSSGWLEGRAENGARTWKGIPYARPPAGERRFAAPERPASWEGLRPAKTFGPPCLQPGEPAEKYGLPADAPPPGEDCLYLNIWAPAKRTKKPLPVMVWIHGGAFVTGTGADSAYDGACLARQGVIAVTVNYRLGPFGFLHLAPLGEGFVSNAGLLDQISALNWIRAEIAAFGGDPAQVTVFGESAGAMSIAALLAMPGAKGLFARAILQSGAAQTLPAEQAEQVAAGILLLLGIERSDAHLLKELPASAIMQAAEEMGRMLGGGPAMLFQPVVEAATLPVEPLEAVRAGAASGVSLLVGTNRDEGEYFIRPGAAPMPLEGAILGVELMTDIVDAASLVRSYPHTAQGQADLMTDLFFWRAAVRLAHAQARHAPVWMYRFDWTSAVHPSLARAVHTREIVFVFGNLQVLERQLGATLGPDAWRLAGEMQAAWLAFAKAGSPDTAKLAWPAYGEPERMTMIFGAADAPEAVSDPAAGKRAQLGL</sequence>
<comment type="caution">
    <text evidence="6">The sequence shown here is derived from an EMBL/GenBank/DDBJ whole genome shotgun (WGS) entry which is preliminary data.</text>
</comment>
<evidence type="ECO:0000256" key="3">
    <source>
        <dbReference type="RuleBase" id="RU361235"/>
    </source>
</evidence>
<keyword evidence="7" id="KW-1185">Reference proteome</keyword>
<feature type="domain" description="Carboxylesterase type B" evidence="5">
    <location>
        <begin position="350"/>
        <end position="462"/>
    </location>
</feature>
<dbReference type="SUPFAM" id="SSF53474">
    <property type="entry name" value="alpha/beta-Hydrolases"/>
    <property type="match status" value="1"/>
</dbReference>
<dbReference type="Proteomes" id="UP001153387">
    <property type="component" value="Unassembled WGS sequence"/>
</dbReference>
<dbReference type="Pfam" id="PF00135">
    <property type="entry name" value="COesterase"/>
    <property type="match status" value="2"/>
</dbReference>
<organism evidence="6 7">
    <name type="scientific">Cohnella ginsengisoli</name>
    <dbReference type="NCBI Taxonomy" id="425004"/>
    <lineage>
        <taxon>Bacteria</taxon>
        <taxon>Bacillati</taxon>
        <taxon>Bacillota</taxon>
        <taxon>Bacilli</taxon>
        <taxon>Bacillales</taxon>
        <taxon>Paenibacillaceae</taxon>
        <taxon>Cohnella</taxon>
    </lineage>
</organism>
<evidence type="ECO:0000256" key="1">
    <source>
        <dbReference type="ARBA" id="ARBA00005964"/>
    </source>
</evidence>
<dbReference type="RefSeq" id="WP_277568521.1">
    <property type="nucleotide sequence ID" value="NZ_JAPDHZ010000008.1"/>
</dbReference>
<dbReference type="GO" id="GO:0016787">
    <property type="term" value="F:hydrolase activity"/>
    <property type="evidence" value="ECO:0007669"/>
    <property type="project" value="UniProtKB-KW"/>
</dbReference>
<dbReference type="PROSITE" id="PS00941">
    <property type="entry name" value="CARBOXYLESTERASE_B_2"/>
    <property type="match status" value="1"/>
</dbReference>
<feature type="region of interest" description="Disordered" evidence="4">
    <location>
        <begin position="33"/>
        <end position="53"/>
    </location>
</feature>
<dbReference type="Gene3D" id="3.40.50.1820">
    <property type="entry name" value="alpha/beta hydrolase"/>
    <property type="match status" value="1"/>
</dbReference>
<dbReference type="InterPro" id="IPR019819">
    <property type="entry name" value="Carboxylesterase_B_CS"/>
</dbReference>
<dbReference type="InterPro" id="IPR002018">
    <property type="entry name" value="CarbesteraseB"/>
</dbReference>
<dbReference type="InterPro" id="IPR029058">
    <property type="entry name" value="AB_hydrolase_fold"/>
</dbReference>
<gene>
    <name evidence="6" type="ORF">OMP38_31185</name>
</gene>
<dbReference type="EMBL" id="JAPDHZ010000008">
    <property type="protein sequence ID" value="MDG0794795.1"/>
    <property type="molecule type" value="Genomic_DNA"/>
</dbReference>
<dbReference type="InterPro" id="IPR050309">
    <property type="entry name" value="Type-B_Carboxylest/Lipase"/>
</dbReference>
<dbReference type="PANTHER" id="PTHR11559">
    <property type="entry name" value="CARBOXYLESTERASE"/>
    <property type="match status" value="1"/>
</dbReference>
<protein>
    <recommendedName>
        <fullName evidence="3">Carboxylic ester hydrolase</fullName>
        <ecNumber evidence="3">3.1.1.-</ecNumber>
    </recommendedName>
</protein>
<proteinExistence type="inferred from homology"/>